<dbReference type="EMBL" id="RRYP01010159">
    <property type="protein sequence ID" value="TNV78569.1"/>
    <property type="molecule type" value="Genomic_DNA"/>
</dbReference>
<gene>
    <name evidence="1" type="ORF">FGO68_gene6963</name>
</gene>
<organism evidence="1 2">
    <name type="scientific">Halteria grandinella</name>
    <dbReference type="NCBI Taxonomy" id="5974"/>
    <lineage>
        <taxon>Eukaryota</taxon>
        <taxon>Sar</taxon>
        <taxon>Alveolata</taxon>
        <taxon>Ciliophora</taxon>
        <taxon>Intramacronucleata</taxon>
        <taxon>Spirotrichea</taxon>
        <taxon>Stichotrichia</taxon>
        <taxon>Sporadotrichida</taxon>
        <taxon>Halteriidae</taxon>
        <taxon>Halteria</taxon>
    </lineage>
</organism>
<dbReference type="AlphaFoldDB" id="A0A8J8NPP7"/>
<comment type="caution">
    <text evidence="1">The sequence shown here is derived from an EMBL/GenBank/DDBJ whole genome shotgun (WGS) entry which is preliminary data.</text>
</comment>
<accession>A0A8J8NPP7</accession>
<name>A0A8J8NPP7_HALGN</name>
<evidence type="ECO:0000313" key="1">
    <source>
        <dbReference type="EMBL" id="TNV78569.1"/>
    </source>
</evidence>
<keyword evidence="2" id="KW-1185">Reference proteome</keyword>
<dbReference type="Proteomes" id="UP000785679">
    <property type="component" value="Unassembled WGS sequence"/>
</dbReference>
<proteinExistence type="predicted"/>
<reference evidence="1" key="1">
    <citation type="submission" date="2019-06" db="EMBL/GenBank/DDBJ databases">
        <authorList>
            <person name="Zheng W."/>
        </authorList>
    </citation>
    <scope>NUCLEOTIDE SEQUENCE</scope>
    <source>
        <strain evidence="1">QDHG01</strain>
    </source>
</reference>
<evidence type="ECO:0000313" key="2">
    <source>
        <dbReference type="Proteomes" id="UP000785679"/>
    </source>
</evidence>
<protein>
    <submittedName>
        <fullName evidence="1">Uncharacterized protein</fullName>
    </submittedName>
</protein>
<sequence length="80" mass="9111">MCIMLANLASFDCQLQTYIGSPVSKIVCFSVITHFNYHQLCSAQQKAPVYRNIEEAYYKFPNIQKQESNKSKGGLQYLPA</sequence>